<feature type="domain" description="TM2" evidence="6">
    <location>
        <begin position="46"/>
        <end position="93"/>
    </location>
</feature>
<keyword evidence="8" id="KW-1185">Reference proteome</keyword>
<dbReference type="InterPro" id="IPR050932">
    <property type="entry name" value="TM2D1-3-like"/>
</dbReference>
<evidence type="ECO:0000256" key="5">
    <source>
        <dbReference type="SAM" id="Phobius"/>
    </source>
</evidence>
<comment type="caution">
    <text evidence="7">The sequence shown here is derived from an EMBL/GenBank/DDBJ whole genome shotgun (WGS) entry which is preliminary data.</text>
</comment>
<reference evidence="7 8" key="1">
    <citation type="journal article" date="2015" name="Int. J. Syst. Evol. Microbiol.">
        <title>Carboxylicivirga linearis sp. nov., isolated from a sea cucumber culture pond.</title>
        <authorList>
            <person name="Wang F.Q."/>
            <person name="Zhou Y.X."/>
            <person name="Lin X.Z."/>
            <person name="Chen G.J."/>
            <person name="Du Z.J."/>
        </authorList>
    </citation>
    <scope>NUCLEOTIDE SEQUENCE [LARGE SCALE GENOMIC DNA]</scope>
    <source>
        <strain evidence="7 8">FB218</strain>
    </source>
</reference>
<organism evidence="7 8">
    <name type="scientific">Carboxylicivirga linearis</name>
    <dbReference type="NCBI Taxonomy" id="1628157"/>
    <lineage>
        <taxon>Bacteria</taxon>
        <taxon>Pseudomonadati</taxon>
        <taxon>Bacteroidota</taxon>
        <taxon>Bacteroidia</taxon>
        <taxon>Marinilabiliales</taxon>
        <taxon>Marinilabiliaceae</taxon>
        <taxon>Carboxylicivirga</taxon>
    </lineage>
</organism>
<keyword evidence="4 5" id="KW-0472">Membrane</keyword>
<name>A0ABS5K136_9BACT</name>
<evidence type="ECO:0000313" key="8">
    <source>
        <dbReference type="Proteomes" id="UP000708576"/>
    </source>
</evidence>
<comment type="subcellular location">
    <subcellularLocation>
        <location evidence="1">Membrane</location>
        <topology evidence="1">Multi-pass membrane protein</topology>
    </subcellularLocation>
</comment>
<feature type="transmembrane region" description="Helical" evidence="5">
    <location>
        <begin position="75"/>
        <end position="95"/>
    </location>
</feature>
<evidence type="ECO:0000259" key="6">
    <source>
        <dbReference type="Pfam" id="PF05154"/>
    </source>
</evidence>
<keyword evidence="3 5" id="KW-1133">Transmembrane helix</keyword>
<dbReference type="Proteomes" id="UP000708576">
    <property type="component" value="Unassembled WGS sequence"/>
</dbReference>
<feature type="transmembrane region" description="Helical" evidence="5">
    <location>
        <begin position="49"/>
        <end position="68"/>
    </location>
</feature>
<dbReference type="RefSeq" id="WP_212217733.1">
    <property type="nucleotide sequence ID" value="NZ_JAGUCO010000020.1"/>
</dbReference>
<dbReference type="Pfam" id="PF05154">
    <property type="entry name" value="TM2"/>
    <property type="match status" value="1"/>
</dbReference>
<protein>
    <submittedName>
        <fullName evidence="7">TM2 domain-containing protein</fullName>
    </submittedName>
</protein>
<evidence type="ECO:0000256" key="2">
    <source>
        <dbReference type="ARBA" id="ARBA00022692"/>
    </source>
</evidence>
<proteinExistence type="predicted"/>
<evidence type="ECO:0000256" key="1">
    <source>
        <dbReference type="ARBA" id="ARBA00004141"/>
    </source>
</evidence>
<keyword evidence="2 5" id="KW-0812">Transmembrane</keyword>
<evidence type="ECO:0000256" key="3">
    <source>
        <dbReference type="ARBA" id="ARBA00022989"/>
    </source>
</evidence>
<accession>A0ABS5K136</accession>
<gene>
    <name evidence="7" type="ORF">KEM10_18360</name>
</gene>
<dbReference type="PANTHER" id="PTHR21016:SF25">
    <property type="entry name" value="TM2 DOMAIN-CONTAINING PROTEIN DDB_G0277895-RELATED"/>
    <property type="match status" value="1"/>
</dbReference>
<evidence type="ECO:0000256" key="4">
    <source>
        <dbReference type="ARBA" id="ARBA00023136"/>
    </source>
</evidence>
<evidence type="ECO:0000313" key="7">
    <source>
        <dbReference type="EMBL" id="MBS2100256.1"/>
    </source>
</evidence>
<sequence length="111" mass="12567">MDANNVTLFLAQNSSRFPVESLPIIKKKLEEIDEQRFFLASTQEYRDPIVVLIVSILFGSLGVDRFLIGQTGLGVAKLLTCGGLLFWMVVDWFIIMDAARESNLEKFLRVV</sequence>
<dbReference type="EMBL" id="JAGUCO010000020">
    <property type="protein sequence ID" value="MBS2100256.1"/>
    <property type="molecule type" value="Genomic_DNA"/>
</dbReference>
<dbReference type="InterPro" id="IPR007829">
    <property type="entry name" value="TM2"/>
</dbReference>
<dbReference type="PANTHER" id="PTHR21016">
    <property type="entry name" value="BETA-AMYLOID BINDING PROTEIN-RELATED"/>
    <property type="match status" value="1"/>
</dbReference>